<dbReference type="GO" id="GO:0015744">
    <property type="term" value="P:succinate transport"/>
    <property type="evidence" value="ECO:0007669"/>
    <property type="project" value="TreeGrafter"/>
</dbReference>
<dbReference type="Proteomes" id="UP000037267">
    <property type="component" value="Unassembled WGS sequence"/>
</dbReference>
<evidence type="ECO:0000256" key="1">
    <source>
        <dbReference type="ARBA" id="ARBA00004651"/>
    </source>
</evidence>
<reference evidence="10" key="1">
    <citation type="submission" date="2015-07" db="EMBL/GenBank/DDBJ databases">
        <title>Draft genome sequence of the purine-degrading Gottschalkia purinilyticum DSM 1384 (formerly Clostridium purinilyticum).</title>
        <authorList>
            <person name="Poehlein A."/>
            <person name="Schiel-Bengelsdorf B."/>
            <person name="Bengelsdorf F.R."/>
            <person name="Daniel R."/>
            <person name="Duerre P."/>
        </authorList>
    </citation>
    <scope>NUCLEOTIDE SEQUENCE [LARGE SCALE GENOMIC DNA]</scope>
    <source>
        <strain evidence="10">DSM 1384</strain>
    </source>
</reference>
<evidence type="ECO:0000256" key="3">
    <source>
        <dbReference type="ARBA" id="ARBA00022692"/>
    </source>
</evidence>
<comment type="similarity">
    <text evidence="6">Belongs to the ThrE exporter (TC 2.A.79) family.</text>
</comment>
<evidence type="ECO:0000313" key="9">
    <source>
        <dbReference type="EMBL" id="KNF08709.1"/>
    </source>
</evidence>
<keyword evidence="5 7" id="KW-0472">Membrane</keyword>
<dbReference type="STRING" id="1503.CLPU_5c00160"/>
<dbReference type="PANTHER" id="PTHR34390:SF2">
    <property type="entry name" value="SUCCINATE TRANSPORTER SUBUNIT YJJP-RELATED"/>
    <property type="match status" value="1"/>
</dbReference>
<accession>A0A0L0WB09</accession>
<dbReference type="InterPro" id="IPR050539">
    <property type="entry name" value="ThrE_Dicarb/AminoAcid_Exp"/>
</dbReference>
<gene>
    <name evidence="9" type="ORF">CLPU_5c00160</name>
</gene>
<dbReference type="GO" id="GO:0022857">
    <property type="term" value="F:transmembrane transporter activity"/>
    <property type="evidence" value="ECO:0007669"/>
    <property type="project" value="InterPro"/>
</dbReference>
<dbReference type="PANTHER" id="PTHR34390">
    <property type="entry name" value="UPF0442 PROTEIN YJJB-RELATED"/>
    <property type="match status" value="1"/>
</dbReference>
<proteinExistence type="inferred from homology"/>
<comment type="caution">
    <text evidence="9">The sequence shown here is derived from an EMBL/GenBank/DDBJ whole genome shotgun (WGS) entry which is preliminary data.</text>
</comment>
<name>A0A0L0WB09_GOTPU</name>
<protein>
    <recommendedName>
        <fullName evidence="8">Threonine/serine exporter-like N-terminal domain-containing protein</fullName>
    </recommendedName>
</protein>
<keyword evidence="2" id="KW-1003">Cell membrane</keyword>
<evidence type="ECO:0000256" key="6">
    <source>
        <dbReference type="ARBA" id="ARBA00034125"/>
    </source>
</evidence>
<feature type="transmembrane region" description="Helical" evidence="7">
    <location>
        <begin position="168"/>
        <end position="189"/>
    </location>
</feature>
<evidence type="ECO:0000256" key="5">
    <source>
        <dbReference type="ARBA" id="ARBA00023136"/>
    </source>
</evidence>
<dbReference type="InterPro" id="IPR010619">
    <property type="entry name" value="ThrE-like_N"/>
</dbReference>
<evidence type="ECO:0000313" key="10">
    <source>
        <dbReference type="Proteomes" id="UP000037267"/>
    </source>
</evidence>
<evidence type="ECO:0000256" key="4">
    <source>
        <dbReference type="ARBA" id="ARBA00022989"/>
    </source>
</evidence>
<evidence type="ECO:0000259" key="8">
    <source>
        <dbReference type="Pfam" id="PF06738"/>
    </source>
</evidence>
<evidence type="ECO:0000256" key="7">
    <source>
        <dbReference type="SAM" id="Phobius"/>
    </source>
</evidence>
<feature type="transmembrane region" description="Helical" evidence="7">
    <location>
        <begin position="136"/>
        <end position="156"/>
    </location>
</feature>
<organism evidence="9 10">
    <name type="scientific">Gottschalkia purinilytica</name>
    <name type="common">Clostridium purinilyticum</name>
    <dbReference type="NCBI Taxonomy" id="1503"/>
    <lineage>
        <taxon>Bacteria</taxon>
        <taxon>Bacillati</taxon>
        <taxon>Bacillota</taxon>
        <taxon>Tissierellia</taxon>
        <taxon>Tissierellales</taxon>
        <taxon>Gottschalkiaceae</taxon>
        <taxon>Gottschalkia</taxon>
    </lineage>
</organism>
<keyword evidence="4 7" id="KW-1133">Transmembrane helix</keyword>
<dbReference type="AlphaFoldDB" id="A0A0L0WB09"/>
<comment type="subcellular location">
    <subcellularLocation>
        <location evidence="1">Cell membrane</location>
        <topology evidence="1">Multi-pass membrane protein</topology>
    </subcellularLocation>
</comment>
<dbReference type="EMBL" id="LGSS01000005">
    <property type="protein sequence ID" value="KNF08709.1"/>
    <property type="molecule type" value="Genomic_DNA"/>
</dbReference>
<feature type="domain" description="Threonine/serine exporter-like N-terminal" evidence="8">
    <location>
        <begin position="14"/>
        <end position="253"/>
    </location>
</feature>
<sequence>MCKKDKARKVLDMSVLAGEIMLENGAETYRVEDTIIRICNAIDIIDYVDVFVIPTGIFLTIGYDNEIMTYIQRTKTKRIDLNKITLVNEFSREFVSSKMTVSEGVERLVSIRNLKPYSDFTKSVLGGGLIGGFSALLFKGSFSDFLAAFLVSVLVVKSREVVGRKVNIISYVKDFMGSLVSGALAILFVKIGIGNSIDNIIIGSIMPLVPGFAITNATRDSISGDFLAGVSRGLEAILCALSIALGVGIILYFY</sequence>
<dbReference type="GO" id="GO:0005886">
    <property type="term" value="C:plasma membrane"/>
    <property type="evidence" value="ECO:0007669"/>
    <property type="project" value="UniProtKB-SubCell"/>
</dbReference>
<keyword evidence="3 7" id="KW-0812">Transmembrane</keyword>
<keyword evidence="10" id="KW-1185">Reference proteome</keyword>
<dbReference type="RefSeq" id="WP_082154106.1">
    <property type="nucleotide sequence ID" value="NZ_LGSS01000005.1"/>
</dbReference>
<dbReference type="Pfam" id="PF06738">
    <property type="entry name" value="ThrE"/>
    <property type="match status" value="1"/>
</dbReference>
<dbReference type="PATRIC" id="fig|1503.3.peg.2538"/>
<evidence type="ECO:0000256" key="2">
    <source>
        <dbReference type="ARBA" id="ARBA00022475"/>
    </source>
</evidence>
<feature type="transmembrane region" description="Helical" evidence="7">
    <location>
        <begin position="234"/>
        <end position="253"/>
    </location>
</feature>